<dbReference type="Pfam" id="PF00483">
    <property type="entry name" value="NTP_transferase"/>
    <property type="match status" value="1"/>
</dbReference>
<protein>
    <submittedName>
        <fullName evidence="9">Glucose-1-phosphate adenylyltransferase</fullName>
        <ecNumber evidence="9">2.7.7.27</ecNumber>
    </submittedName>
</protein>
<dbReference type="RefSeq" id="WP_142658931.1">
    <property type="nucleotide sequence ID" value="NZ_CABFVA020000002.1"/>
</dbReference>
<organism evidence="9 10">
    <name type="scientific">Methylacidimicrobium tartarophylax</name>
    <dbReference type="NCBI Taxonomy" id="1041768"/>
    <lineage>
        <taxon>Bacteria</taxon>
        <taxon>Pseudomonadati</taxon>
        <taxon>Verrucomicrobiota</taxon>
        <taxon>Methylacidimicrobium</taxon>
    </lineage>
</organism>
<evidence type="ECO:0000256" key="7">
    <source>
        <dbReference type="ARBA" id="ARBA00023277"/>
    </source>
</evidence>
<keyword evidence="7" id="KW-0119">Carbohydrate metabolism</keyword>
<proteinExistence type="inferred from homology"/>
<keyword evidence="2" id="KW-0321">Glycogen metabolism</keyword>
<evidence type="ECO:0000259" key="8">
    <source>
        <dbReference type="Pfam" id="PF00483"/>
    </source>
</evidence>
<keyword evidence="4 9" id="KW-0548">Nucleotidyltransferase</keyword>
<evidence type="ECO:0000256" key="6">
    <source>
        <dbReference type="ARBA" id="ARBA00022840"/>
    </source>
</evidence>
<dbReference type="PANTHER" id="PTHR43523">
    <property type="entry name" value="GLUCOSE-1-PHOSPHATE ADENYLYLTRANSFERASE-RELATED"/>
    <property type="match status" value="1"/>
</dbReference>
<dbReference type="InterPro" id="IPR011004">
    <property type="entry name" value="Trimer_LpxA-like_sf"/>
</dbReference>
<keyword evidence="6" id="KW-0067">ATP-binding</keyword>
<evidence type="ECO:0000256" key="1">
    <source>
        <dbReference type="ARBA" id="ARBA00010443"/>
    </source>
</evidence>
<dbReference type="SUPFAM" id="SSF51161">
    <property type="entry name" value="Trimeric LpxA-like enzymes"/>
    <property type="match status" value="1"/>
</dbReference>
<keyword evidence="3 9" id="KW-0808">Transferase</keyword>
<dbReference type="Gene3D" id="3.90.550.10">
    <property type="entry name" value="Spore Coat Polysaccharide Biosynthesis Protein SpsA, Chain A"/>
    <property type="match status" value="1"/>
</dbReference>
<dbReference type="CDD" id="cd02508">
    <property type="entry name" value="ADP_Glucose_PP"/>
    <property type="match status" value="1"/>
</dbReference>
<accession>A0A5E6M4V5</accession>
<dbReference type="GO" id="GO:0008878">
    <property type="term" value="F:glucose-1-phosphate adenylyltransferase activity"/>
    <property type="evidence" value="ECO:0007669"/>
    <property type="project" value="UniProtKB-EC"/>
</dbReference>
<dbReference type="Gene3D" id="2.160.10.10">
    <property type="entry name" value="Hexapeptide repeat proteins"/>
    <property type="match status" value="1"/>
</dbReference>
<dbReference type="Pfam" id="PF25247">
    <property type="entry name" value="LbH_GLGC"/>
    <property type="match status" value="1"/>
</dbReference>
<feature type="domain" description="Nucleotidyl transferase" evidence="8">
    <location>
        <begin position="16"/>
        <end position="282"/>
    </location>
</feature>
<dbReference type="PROSITE" id="PS00808">
    <property type="entry name" value="ADP_GLC_PYROPHOSPH_1"/>
    <property type="match status" value="1"/>
</dbReference>
<keyword evidence="5" id="KW-0547">Nucleotide-binding</keyword>
<dbReference type="InterPro" id="IPR005835">
    <property type="entry name" value="NTP_transferase_dom"/>
</dbReference>
<dbReference type="OrthoDB" id="9801810at2"/>
<dbReference type="Proteomes" id="UP000334923">
    <property type="component" value="Unassembled WGS sequence"/>
</dbReference>
<sequence length="435" mass="48188">MTRSNGSNFSPFDVITVILGGGAGTRLFPLTKERAKPAVPLAGKYRLVDIPISLAIHSDLKRIFILTQFQSSSLHRHIQQSYRFDDYSQGFVELLAAQQTMKGSYWYQGTADAVRQNLSHFTSHPHELVLILAGDQLYRMNFRELIEEHVATCADLTVAVTPVRQSLVGGFGIVRVTEERRIASFVEKPKEPSLLKKLAIGDPFVSLLRLPPEEPQYWASTGIYLFNRKVLANALMSGEPDFGKDVIPRLLSSHRVFAYVHSGYWEDIGTIRAFYEANLDLCEPQPKFDFYDSRFPIYTRARYLPSSKISQADVSGSLIAEGSVISEAKIKHSLIGIRSIVLPGATIKDTLLLGNDYYETDAQVLGAEGRGLPRMGIGRNSFLEGTIVDKNSRVGDNVRVSPAGKPANMDGDCFFVRDGLVIIPRGGIVPHGTVI</sequence>
<dbReference type="PROSITE" id="PS00809">
    <property type="entry name" value="ADP_GLC_PYROPHOSPH_2"/>
    <property type="match status" value="1"/>
</dbReference>
<dbReference type="AlphaFoldDB" id="A0A5E6M4V5"/>
<dbReference type="EC" id="2.7.7.27" evidence="9"/>
<reference evidence="9 10" key="1">
    <citation type="submission" date="2019-09" db="EMBL/GenBank/DDBJ databases">
        <authorList>
            <person name="Cremers G."/>
        </authorList>
    </citation>
    <scope>NUCLEOTIDE SEQUENCE [LARGE SCALE GENOMIC DNA]</scope>
    <source>
        <strain evidence="9">4A</strain>
    </source>
</reference>
<evidence type="ECO:0000256" key="2">
    <source>
        <dbReference type="ARBA" id="ARBA00022600"/>
    </source>
</evidence>
<dbReference type="InterPro" id="IPR005836">
    <property type="entry name" value="ADP_Glu_pyroP_CS"/>
</dbReference>
<keyword evidence="10" id="KW-1185">Reference proteome</keyword>
<name>A0A5E6M4V5_9BACT</name>
<dbReference type="InterPro" id="IPR011831">
    <property type="entry name" value="ADP-Glc_PPase"/>
</dbReference>
<dbReference type="EMBL" id="CABFVA020000002">
    <property type="protein sequence ID" value="VVM04365.1"/>
    <property type="molecule type" value="Genomic_DNA"/>
</dbReference>
<gene>
    <name evidence="9" type="primary">glgC</name>
    <name evidence="9" type="ORF">MAMT_00040</name>
</gene>
<evidence type="ECO:0000313" key="10">
    <source>
        <dbReference type="Proteomes" id="UP000334923"/>
    </source>
</evidence>
<evidence type="ECO:0000256" key="3">
    <source>
        <dbReference type="ARBA" id="ARBA00022679"/>
    </source>
</evidence>
<dbReference type="GO" id="GO:0005524">
    <property type="term" value="F:ATP binding"/>
    <property type="evidence" value="ECO:0007669"/>
    <property type="project" value="UniProtKB-KW"/>
</dbReference>
<evidence type="ECO:0000313" key="9">
    <source>
        <dbReference type="EMBL" id="VVM04365.1"/>
    </source>
</evidence>
<dbReference type="GO" id="GO:0005978">
    <property type="term" value="P:glycogen biosynthetic process"/>
    <property type="evidence" value="ECO:0007669"/>
    <property type="project" value="InterPro"/>
</dbReference>
<dbReference type="SUPFAM" id="SSF53448">
    <property type="entry name" value="Nucleotide-diphospho-sugar transferases"/>
    <property type="match status" value="1"/>
</dbReference>
<dbReference type="InterPro" id="IPR029044">
    <property type="entry name" value="Nucleotide-diphossugar_trans"/>
</dbReference>
<dbReference type="NCBIfam" id="NF002772">
    <property type="entry name" value="PRK02862.1"/>
    <property type="match status" value="1"/>
</dbReference>
<comment type="similarity">
    <text evidence="1">Belongs to the bacterial/plant glucose-1-phosphate adenylyltransferase family.</text>
</comment>
<dbReference type="CDD" id="cd04651">
    <property type="entry name" value="LbH_G1P_AT_C"/>
    <property type="match status" value="1"/>
</dbReference>
<evidence type="ECO:0000256" key="5">
    <source>
        <dbReference type="ARBA" id="ARBA00022741"/>
    </source>
</evidence>
<dbReference type="PANTHER" id="PTHR43523:SF12">
    <property type="entry name" value="GLUCOSE-1-PHOSPHATE ADENYLYLTRANSFERASE LARGE SUBUNIT 1, CHLOROPLASTIC-RELATED"/>
    <property type="match status" value="1"/>
</dbReference>
<evidence type="ECO:0000256" key="4">
    <source>
        <dbReference type="ARBA" id="ARBA00022695"/>
    </source>
</evidence>